<comment type="caution">
    <text evidence="1">The sequence shown here is derived from an EMBL/GenBank/DDBJ whole genome shotgun (WGS) entry which is preliminary data.</text>
</comment>
<organism evidence="1 2">
    <name type="scientific">Labilibaculum manganireducens</name>
    <dbReference type="NCBI Taxonomy" id="1940525"/>
    <lineage>
        <taxon>Bacteria</taxon>
        <taxon>Pseudomonadati</taxon>
        <taxon>Bacteroidota</taxon>
        <taxon>Bacteroidia</taxon>
        <taxon>Marinilabiliales</taxon>
        <taxon>Marinifilaceae</taxon>
        <taxon>Labilibaculum</taxon>
    </lineage>
</organism>
<evidence type="ECO:0000313" key="2">
    <source>
        <dbReference type="Proteomes" id="UP000233618"/>
    </source>
</evidence>
<evidence type="ECO:0000313" key="1">
    <source>
        <dbReference type="EMBL" id="PKQ66364.1"/>
    </source>
</evidence>
<protein>
    <submittedName>
        <fullName evidence="1">Uncharacterized protein</fullName>
    </submittedName>
</protein>
<reference evidence="1 2" key="1">
    <citation type="journal article" date="2017" name="Front. Microbiol.">
        <title>Labilibaculum manganireducens gen. nov., sp. nov. and Labilibaculum filiforme sp. nov., Novel Bacteroidetes Isolated from Subsurface Sediments of the Baltic Sea.</title>
        <authorList>
            <person name="Vandieken V."/>
            <person name="Marshall I.P."/>
            <person name="Niemann H."/>
            <person name="Engelen B."/>
            <person name="Cypionka H."/>
        </authorList>
    </citation>
    <scope>NUCLEOTIDE SEQUENCE [LARGE SCALE GENOMIC DNA]</scope>
    <source>
        <strain evidence="1 2">59.10-2M</strain>
    </source>
</reference>
<keyword evidence="2" id="KW-1185">Reference proteome</keyword>
<dbReference type="Proteomes" id="UP000233618">
    <property type="component" value="Unassembled WGS sequence"/>
</dbReference>
<dbReference type="EMBL" id="MVDE01000015">
    <property type="protein sequence ID" value="PKQ66364.1"/>
    <property type="molecule type" value="Genomic_DNA"/>
</dbReference>
<accession>A0A2N3I7Q8</accession>
<proteinExistence type="predicted"/>
<name>A0A2N3I7Q8_9BACT</name>
<dbReference type="AlphaFoldDB" id="A0A2N3I7Q8"/>
<gene>
    <name evidence="1" type="ORF">BZG01_11180</name>
</gene>
<sequence>MILDKEKRFQVPVQINWCMLTYYFRSAYCNFLHCLPQLFAVVFAIYCDKQARTDYKFGYFNFSFVPFKIIKKRMSENSNILVNLF</sequence>